<evidence type="ECO:0000313" key="1">
    <source>
        <dbReference type="EMBL" id="SEU37392.1"/>
    </source>
</evidence>
<dbReference type="PANTHER" id="PTHR11941:SF54">
    <property type="entry name" value="ENOYL-COA HYDRATASE, MITOCHONDRIAL"/>
    <property type="match status" value="1"/>
</dbReference>
<dbReference type="InterPro" id="IPR029045">
    <property type="entry name" value="ClpP/crotonase-like_dom_sf"/>
</dbReference>
<dbReference type="Gene3D" id="3.90.226.10">
    <property type="entry name" value="2-enoyl-CoA Hydratase, Chain A, domain 1"/>
    <property type="match status" value="1"/>
</dbReference>
<reference evidence="1 2" key="1">
    <citation type="submission" date="2016-10" db="EMBL/GenBank/DDBJ databases">
        <authorList>
            <person name="de Groot N.N."/>
        </authorList>
    </citation>
    <scope>NUCLEOTIDE SEQUENCE [LARGE SCALE GENOMIC DNA]</scope>
    <source>
        <strain evidence="1 2">CGMCC 4.5598</strain>
    </source>
</reference>
<organism evidence="1 2">
    <name type="scientific">Nonomuraea wenchangensis</name>
    <dbReference type="NCBI Taxonomy" id="568860"/>
    <lineage>
        <taxon>Bacteria</taxon>
        <taxon>Bacillati</taxon>
        <taxon>Actinomycetota</taxon>
        <taxon>Actinomycetes</taxon>
        <taxon>Streptosporangiales</taxon>
        <taxon>Streptosporangiaceae</taxon>
        <taxon>Nonomuraea</taxon>
    </lineage>
</organism>
<protein>
    <submittedName>
        <fullName evidence="1">Enoyl-CoA hydratase/enoyl-CoA hydratase/crotonobetainyl-CoA hydratase</fullName>
    </submittedName>
</protein>
<dbReference type="RefSeq" id="WP_091089957.1">
    <property type="nucleotide sequence ID" value="NZ_FOHX01000014.1"/>
</dbReference>
<dbReference type="PANTHER" id="PTHR11941">
    <property type="entry name" value="ENOYL-COA HYDRATASE-RELATED"/>
    <property type="match status" value="1"/>
</dbReference>
<gene>
    <name evidence="1" type="ORF">SAMN05421811_114187</name>
</gene>
<proteinExistence type="predicted"/>
<dbReference type="CDD" id="cd06558">
    <property type="entry name" value="crotonase-like"/>
    <property type="match status" value="1"/>
</dbReference>
<dbReference type="SUPFAM" id="SSF52096">
    <property type="entry name" value="ClpP/crotonase"/>
    <property type="match status" value="1"/>
</dbReference>
<dbReference type="InterPro" id="IPR001753">
    <property type="entry name" value="Enoyl-CoA_hydra/iso"/>
</dbReference>
<dbReference type="Proteomes" id="UP000199361">
    <property type="component" value="Unassembled WGS sequence"/>
</dbReference>
<dbReference type="OrthoDB" id="9807606at2"/>
<dbReference type="GO" id="GO:0003824">
    <property type="term" value="F:catalytic activity"/>
    <property type="evidence" value="ECO:0007669"/>
    <property type="project" value="UniProtKB-ARBA"/>
</dbReference>
<evidence type="ECO:0000313" key="2">
    <source>
        <dbReference type="Proteomes" id="UP000199361"/>
    </source>
</evidence>
<dbReference type="GO" id="GO:0006635">
    <property type="term" value="P:fatty acid beta-oxidation"/>
    <property type="evidence" value="ECO:0007669"/>
    <property type="project" value="TreeGrafter"/>
</dbReference>
<dbReference type="AlphaFoldDB" id="A0A1I0LBA3"/>
<accession>A0A1I0LBA3</accession>
<name>A0A1I0LBA3_9ACTN</name>
<dbReference type="STRING" id="568860.SAMN05421811_114187"/>
<sequence length="277" mass="30513">MTAYKTIEFTTDGRLAYLKLNRPERLNALSDTLESEIRTALLEFDLDDDLWVLIIHGEGRAFCAGLDVKEHSSFSFGDDDETRRAKALEAVRDGHVGGAQHLRGTGGEGWLGRTANYKPVIAAVHGYVLGGGAHLAAECDLIVAAEDAEFAISETTTGMSGSRTWAKIKTFMPSKMASEMLITGRRIKAGELHRLGLINRLVPAGEHLKAAEELAREVLKAPPLATRDAVRVTRKQWVPLATTLDEQMQLSRLDLTEDFREAGRAFAEKRAPQFKAR</sequence>
<dbReference type="EMBL" id="FOHX01000014">
    <property type="protein sequence ID" value="SEU37392.1"/>
    <property type="molecule type" value="Genomic_DNA"/>
</dbReference>
<dbReference type="Pfam" id="PF00378">
    <property type="entry name" value="ECH_1"/>
    <property type="match status" value="2"/>
</dbReference>
<keyword evidence="2" id="KW-1185">Reference proteome</keyword>